<protein>
    <submittedName>
        <fullName evidence="1">Uncharacterized protein</fullName>
    </submittedName>
</protein>
<evidence type="ECO:0000313" key="1">
    <source>
        <dbReference type="EMBL" id="PVE08562.1"/>
    </source>
</evidence>
<name>A0A2T7T0A5_9ACTN</name>
<dbReference type="EMBL" id="AZSP01000255">
    <property type="protein sequence ID" value="PVE08562.1"/>
    <property type="molecule type" value="Genomic_DNA"/>
</dbReference>
<comment type="caution">
    <text evidence="1">The sequence shown here is derived from an EMBL/GenBank/DDBJ whole genome shotgun (WGS) entry which is preliminary data.</text>
</comment>
<reference evidence="1 2" key="1">
    <citation type="submission" date="2013-12" db="EMBL/GenBank/DDBJ databases">
        <title>Annotated genome of Streptomyces scopuliridis.</title>
        <authorList>
            <person name="Olson J.B."/>
        </authorList>
    </citation>
    <scope>NUCLEOTIDE SEQUENCE [LARGE SCALE GENOMIC DNA]</scope>
    <source>
        <strain evidence="1 2">RB72</strain>
    </source>
</reference>
<sequence>MLLSSDSSGVAFHRWYWAGRHTAHGRYPAAMAVASSAKKTRYRR</sequence>
<organism evidence="1 2">
    <name type="scientific">Streptomyces scopuliridis RB72</name>
    <dbReference type="NCBI Taxonomy" id="1440053"/>
    <lineage>
        <taxon>Bacteria</taxon>
        <taxon>Bacillati</taxon>
        <taxon>Actinomycetota</taxon>
        <taxon>Actinomycetes</taxon>
        <taxon>Kitasatosporales</taxon>
        <taxon>Streptomycetaceae</taxon>
        <taxon>Streptomyces</taxon>
    </lineage>
</organism>
<accession>A0A2T7T0A5</accession>
<gene>
    <name evidence="1" type="ORF">Y717_16645</name>
</gene>
<dbReference type="Proteomes" id="UP000245992">
    <property type="component" value="Unassembled WGS sequence"/>
</dbReference>
<proteinExistence type="predicted"/>
<keyword evidence="2" id="KW-1185">Reference proteome</keyword>
<evidence type="ECO:0000313" key="2">
    <source>
        <dbReference type="Proteomes" id="UP000245992"/>
    </source>
</evidence>
<dbReference type="AlphaFoldDB" id="A0A2T7T0A5"/>